<feature type="domain" description="Ketoreductase" evidence="5">
    <location>
        <begin position="1"/>
        <end position="176"/>
    </location>
</feature>
<evidence type="ECO:0000256" key="2">
    <source>
        <dbReference type="ARBA" id="ARBA00022857"/>
    </source>
</evidence>
<dbReference type="InterPro" id="IPR020904">
    <property type="entry name" value="Sc_DH/Rdtase_CS"/>
</dbReference>
<dbReference type="RefSeq" id="WP_136549793.1">
    <property type="nucleotide sequence ID" value="NZ_CP031093.1"/>
</dbReference>
<keyword evidence="2" id="KW-0521">NADP</keyword>
<reference evidence="6 7" key="1">
    <citation type="submission" date="2018-07" db="EMBL/GenBank/DDBJ databases">
        <title>Marsedoiliclastica nanhaica gen. nov. sp. nov., a novel marine hydrocarbonoclastic bacterium isolated from an in-situ enriched hydrocarbon-degrading consortium in deep-sea sediment.</title>
        <authorList>
            <person name="Dong C."/>
            <person name="Ma T."/>
            <person name="Liu R."/>
            <person name="Shao Z."/>
        </authorList>
    </citation>
    <scope>NUCLEOTIDE SEQUENCE [LARGE SCALE GENOMIC DNA]</scope>
    <source>
        <strain evidence="7">soil36-7</strain>
    </source>
</reference>
<gene>
    <name evidence="6" type="ORF">soil367_14740</name>
</gene>
<proteinExistence type="inferred from homology"/>
<evidence type="ECO:0000256" key="3">
    <source>
        <dbReference type="ARBA" id="ARBA00023002"/>
    </source>
</evidence>
<dbReference type="PRINTS" id="PR00080">
    <property type="entry name" value="SDRFAMILY"/>
</dbReference>
<dbReference type="InterPro" id="IPR057326">
    <property type="entry name" value="KR_dom"/>
</dbReference>
<dbReference type="InterPro" id="IPR036291">
    <property type="entry name" value="NAD(P)-bd_dom_sf"/>
</dbReference>
<name>A0A4P7XJ75_9ALTE</name>
<evidence type="ECO:0000313" key="7">
    <source>
        <dbReference type="Proteomes" id="UP000298049"/>
    </source>
</evidence>
<dbReference type="SMART" id="SM00822">
    <property type="entry name" value="PKS_KR"/>
    <property type="match status" value="1"/>
</dbReference>
<evidence type="ECO:0000259" key="5">
    <source>
        <dbReference type="SMART" id="SM00822"/>
    </source>
</evidence>
<dbReference type="PANTHER" id="PTHR43391:SF14">
    <property type="entry name" value="DEHYDROGENASE_REDUCTASE SDR FAMILY PROTEIN 7-LIKE"/>
    <property type="match status" value="1"/>
</dbReference>
<dbReference type="PROSITE" id="PS00061">
    <property type="entry name" value="ADH_SHORT"/>
    <property type="match status" value="1"/>
</dbReference>
<protein>
    <submittedName>
        <fullName evidence="6">SDR family NAD(P)-dependent oxidoreductase</fullName>
    </submittedName>
</protein>
<evidence type="ECO:0000256" key="4">
    <source>
        <dbReference type="RuleBase" id="RU000363"/>
    </source>
</evidence>
<dbReference type="KEGG" id="hmi:soil367_14740"/>
<dbReference type="Proteomes" id="UP000298049">
    <property type="component" value="Chromosome"/>
</dbReference>
<dbReference type="InterPro" id="IPR002347">
    <property type="entry name" value="SDR_fam"/>
</dbReference>
<dbReference type="CDD" id="cd05233">
    <property type="entry name" value="SDR_c"/>
    <property type="match status" value="1"/>
</dbReference>
<dbReference type="GO" id="GO:0016491">
    <property type="term" value="F:oxidoreductase activity"/>
    <property type="evidence" value="ECO:0007669"/>
    <property type="project" value="UniProtKB-KW"/>
</dbReference>
<keyword evidence="3" id="KW-0560">Oxidoreductase</keyword>
<dbReference type="SUPFAM" id="SSF51735">
    <property type="entry name" value="NAD(P)-binding Rossmann-fold domains"/>
    <property type="match status" value="1"/>
</dbReference>
<keyword evidence="7" id="KW-1185">Reference proteome</keyword>
<accession>A0A4P7XJ75</accession>
<dbReference type="OrthoDB" id="9775296at2"/>
<dbReference type="AlphaFoldDB" id="A0A4P7XJ75"/>
<evidence type="ECO:0000313" key="6">
    <source>
        <dbReference type="EMBL" id="QCF27088.1"/>
    </source>
</evidence>
<dbReference type="Gene3D" id="3.40.50.720">
    <property type="entry name" value="NAD(P)-binding Rossmann-like Domain"/>
    <property type="match status" value="1"/>
</dbReference>
<organism evidence="6 7">
    <name type="scientific">Hydrocarboniclastica marina</name>
    <dbReference type="NCBI Taxonomy" id="2259620"/>
    <lineage>
        <taxon>Bacteria</taxon>
        <taxon>Pseudomonadati</taxon>
        <taxon>Pseudomonadota</taxon>
        <taxon>Gammaproteobacteria</taxon>
        <taxon>Alteromonadales</taxon>
        <taxon>Alteromonadaceae</taxon>
        <taxon>Hydrocarboniclastica</taxon>
    </lineage>
</organism>
<evidence type="ECO:0000256" key="1">
    <source>
        <dbReference type="ARBA" id="ARBA00006484"/>
    </source>
</evidence>
<dbReference type="Pfam" id="PF00106">
    <property type="entry name" value="adh_short"/>
    <property type="match status" value="1"/>
</dbReference>
<sequence>MNILVTGAANGIGAAITEAAASGGHSVVAADLDLAALETRWQGNKSITPVALDVTSAEAWADLAQQFEQQRRPIDVLINVAGVLRSGPAGELAATDVHLMIDVNVKGVIFGTNALAPAMIKRKAGHIINVGSIAALFPTPGTTVYAASKFAVRGFSLAAAGDLRPHGVAVTLFGPGPVRTAMLELQRGDANAALTFSRGRALTPDEVAAAILGPVLKKRPLEYYVPWSDGLLGKLCNSFPKLFFSQLKRARKRGAENFGSDAF</sequence>
<comment type="similarity">
    <text evidence="1 4">Belongs to the short-chain dehydrogenases/reductases (SDR) family.</text>
</comment>
<dbReference type="PANTHER" id="PTHR43391">
    <property type="entry name" value="RETINOL DEHYDROGENASE-RELATED"/>
    <property type="match status" value="1"/>
</dbReference>
<dbReference type="EMBL" id="CP031093">
    <property type="protein sequence ID" value="QCF27088.1"/>
    <property type="molecule type" value="Genomic_DNA"/>
</dbReference>
<dbReference type="PRINTS" id="PR00081">
    <property type="entry name" value="GDHRDH"/>
</dbReference>